<dbReference type="AlphaFoldDB" id="A0A7W5A9I6"/>
<gene>
    <name evidence="1" type="ORF">FHS12_005080</name>
</gene>
<comment type="caution">
    <text evidence="1">The sequence shown here is derived from an EMBL/GenBank/DDBJ whole genome shotgun (WGS) entry which is preliminary data.</text>
</comment>
<proteinExistence type="predicted"/>
<organism evidence="1 2">
    <name type="scientific">Nocardioides albus</name>
    <dbReference type="NCBI Taxonomy" id="1841"/>
    <lineage>
        <taxon>Bacteria</taxon>
        <taxon>Bacillati</taxon>
        <taxon>Actinomycetota</taxon>
        <taxon>Actinomycetes</taxon>
        <taxon>Propionibacteriales</taxon>
        <taxon>Nocardioidaceae</taxon>
        <taxon>Nocardioides</taxon>
    </lineage>
</organism>
<reference evidence="1 2" key="1">
    <citation type="submission" date="2020-08" db="EMBL/GenBank/DDBJ databases">
        <title>Genomic Encyclopedia of Type Strains, Phase III (KMG-III): the genomes of soil and plant-associated and newly described type strains.</title>
        <authorList>
            <person name="Whitman W."/>
        </authorList>
    </citation>
    <scope>NUCLEOTIDE SEQUENCE [LARGE SCALE GENOMIC DNA]</scope>
    <source>
        <strain evidence="1 2">CECT 3302</strain>
    </source>
</reference>
<name>A0A7W5A9I6_9ACTN</name>
<dbReference type="Proteomes" id="UP000577707">
    <property type="component" value="Unassembled WGS sequence"/>
</dbReference>
<evidence type="ECO:0000313" key="2">
    <source>
        <dbReference type="Proteomes" id="UP000577707"/>
    </source>
</evidence>
<keyword evidence="2" id="KW-1185">Reference proteome</keyword>
<protein>
    <submittedName>
        <fullName evidence="1">Uncharacterized protein</fullName>
    </submittedName>
</protein>
<dbReference type="EMBL" id="JACHXG010000016">
    <property type="protein sequence ID" value="MBB3092103.1"/>
    <property type="molecule type" value="Genomic_DNA"/>
</dbReference>
<evidence type="ECO:0000313" key="1">
    <source>
        <dbReference type="EMBL" id="MBB3092103.1"/>
    </source>
</evidence>
<accession>A0A7W5A9I6</accession>
<dbReference type="RefSeq" id="WP_260174089.1">
    <property type="nucleotide sequence ID" value="NZ_BMQT01000016.1"/>
</dbReference>
<sequence>MVRVVFHSVGGEGLEALGAAWPESTPVAVGVGGAVPLVHLLG</sequence>